<keyword evidence="5" id="KW-1185">Reference proteome</keyword>
<dbReference type="Proteomes" id="UP000672097">
    <property type="component" value="Unassembled WGS sequence"/>
</dbReference>
<organism evidence="4 5">
    <name type="scientific">Ideonella paludis</name>
    <dbReference type="NCBI Taxonomy" id="1233411"/>
    <lineage>
        <taxon>Bacteria</taxon>
        <taxon>Pseudomonadati</taxon>
        <taxon>Pseudomonadota</taxon>
        <taxon>Betaproteobacteria</taxon>
        <taxon>Burkholderiales</taxon>
        <taxon>Sphaerotilaceae</taxon>
        <taxon>Ideonella</taxon>
    </lineage>
</organism>
<evidence type="ECO:0000313" key="5">
    <source>
        <dbReference type="Proteomes" id="UP000672097"/>
    </source>
</evidence>
<proteinExistence type="predicted"/>
<comment type="caution">
    <text evidence="4">The sequence shown here is derived from an EMBL/GenBank/DDBJ whole genome shotgun (WGS) entry which is preliminary data.</text>
</comment>
<accession>A0ABS5E2F3</accession>
<keyword evidence="2" id="KW-0012">Acyltransferase</keyword>
<feature type="domain" description="N-acetyltransferase" evidence="3">
    <location>
        <begin position="5"/>
        <end position="152"/>
    </location>
</feature>
<evidence type="ECO:0000259" key="3">
    <source>
        <dbReference type="PROSITE" id="PS51186"/>
    </source>
</evidence>
<evidence type="ECO:0000313" key="4">
    <source>
        <dbReference type="EMBL" id="MBQ0937578.1"/>
    </source>
</evidence>
<dbReference type="PROSITE" id="PS51186">
    <property type="entry name" value="GNAT"/>
    <property type="match status" value="1"/>
</dbReference>
<name>A0ABS5E2F3_9BURK</name>
<dbReference type="Gene3D" id="3.40.630.30">
    <property type="match status" value="1"/>
</dbReference>
<reference evidence="4 5" key="1">
    <citation type="submission" date="2021-04" db="EMBL/GenBank/DDBJ databases">
        <title>The genome sequence of type strain Ideonella paludis KCTC 32238.</title>
        <authorList>
            <person name="Liu Y."/>
        </authorList>
    </citation>
    <scope>NUCLEOTIDE SEQUENCE [LARGE SCALE GENOMIC DNA]</scope>
    <source>
        <strain evidence="4 5">KCTC 32238</strain>
    </source>
</reference>
<dbReference type="EMBL" id="JAGQDG010000009">
    <property type="protein sequence ID" value="MBQ0937578.1"/>
    <property type="molecule type" value="Genomic_DNA"/>
</dbReference>
<dbReference type="CDD" id="cd04301">
    <property type="entry name" value="NAT_SF"/>
    <property type="match status" value="1"/>
</dbReference>
<dbReference type="InterPro" id="IPR000182">
    <property type="entry name" value="GNAT_dom"/>
</dbReference>
<dbReference type="RefSeq" id="WP_210811186.1">
    <property type="nucleotide sequence ID" value="NZ_JAGQDG010000009.1"/>
</dbReference>
<dbReference type="InterPro" id="IPR016181">
    <property type="entry name" value="Acyl_CoA_acyltransferase"/>
</dbReference>
<evidence type="ECO:0000256" key="1">
    <source>
        <dbReference type="ARBA" id="ARBA00022679"/>
    </source>
</evidence>
<sequence>MNTALTTRLATGADLPELAGLFDAHRQFHELPSDVPAVRAFLEARVASGEARICVAQREGQGALLGFALICPTWCFGRMARTAMLNDLYVSPNARRCGVGRVLMLAAREEATQMGAVMMDLFTAHTNTEAQALYESLGWELDTTLRYYSLYV</sequence>
<keyword evidence="1" id="KW-0808">Transferase</keyword>
<gene>
    <name evidence="4" type="ORF">KAK11_19795</name>
</gene>
<dbReference type="SUPFAM" id="SSF55729">
    <property type="entry name" value="Acyl-CoA N-acyltransferases (Nat)"/>
    <property type="match status" value="1"/>
</dbReference>
<evidence type="ECO:0000256" key="2">
    <source>
        <dbReference type="ARBA" id="ARBA00023315"/>
    </source>
</evidence>
<dbReference type="InterPro" id="IPR050832">
    <property type="entry name" value="Bact_Acetyltransf"/>
</dbReference>
<dbReference type="Pfam" id="PF00583">
    <property type="entry name" value="Acetyltransf_1"/>
    <property type="match status" value="1"/>
</dbReference>
<protein>
    <submittedName>
        <fullName evidence="4">GNAT family N-acetyltransferase</fullName>
    </submittedName>
</protein>
<dbReference type="PANTHER" id="PTHR43877">
    <property type="entry name" value="AMINOALKYLPHOSPHONATE N-ACETYLTRANSFERASE-RELATED-RELATED"/>
    <property type="match status" value="1"/>
</dbReference>